<dbReference type="AlphaFoldDB" id="A0A9E7K2L1"/>
<evidence type="ECO:0000313" key="1">
    <source>
        <dbReference type="EMBL" id="URE01282.1"/>
    </source>
</evidence>
<protein>
    <submittedName>
        <fullName evidence="1">Uncharacterized protein</fullName>
    </submittedName>
</protein>
<dbReference type="EMBL" id="CP097507">
    <property type="protein sequence ID" value="URE01282.1"/>
    <property type="molecule type" value="Genomic_DNA"/>
</dbReference>
<reference evidence="1" key="1">
    <citation type="submission" date="2022-05" db="EMBL/GenBank/DDBJ databases">
        <title>The Musa troglodytarum L. genome provides insights into the mechanism of non-climacteric behaviour and enrichment of carotenoids.</title>
        <authorList>
            <person name="Wang J."/>
        </authorList>
    </citation>
    <scope>NUCLEOTIDE SEQUENCE</scope>
    <source>
        <tissue evidence="1">Leaf</tissue>
    </source>
</reference>
<dbReference type="Proteomes" id="UP001055439">
    <property type="component" value="Chromosome 5"/>
</dbReference>
<evidence type="ECO:0000313" key="2">
    <source>
        <dbReference type="Proteomes" id="UP001055439"/>
    </source>
</evidence>
<proteinExistence type="predicted"/>
<sequence>MVIKFAQIQCLNDFLLTISKIQNIDHSPYILGLEKLVQP</sequence>
<accession>A0A9E7K2L1</accession>
<name>A0A9E7K2L1_9LILI</name>
<keyword evidence="2" id="KW-1185">Reference proteome</keyword>
<gene>
    <name evidence="1" type="ORF">MUK42_03350</name>
</gene>
<organism evidence="1 2">
    <name type="scientific">Musa troglodytarum</name>
    <name type="common">fe'i banana</name>
    <dbReference type="NCBI Taxonomy" id="320322"/>
    <lineage>
        <taxon>Eukaryota</taxon>
        <taxon>Viridiplantae</taxon>
        <taxon>Streptophyta</taxon>
        <taxon>Embryophyta</taxon>
        <taxon>Tracheophyta</taxon>
        <taxon>Spermatophyta</taxon>
        <taxon>Magnoliopsida</taxon>
        <taxon>Liliopsida</taxon>
        <taxon>Zingiberales</taxon>
        <taxon>Musaceae</taxon>
        <taxon>Musa</taxon>
    </lineage>
</organism>